<evidence type="ECO:0000313" key="2">
    <source>
        <dbReference type="EMBL" id="SNZ08001.1"/>
    </source>
</evidence>
<evidence type="ECO:0000256" key="1">
    <source>
        <dbReference type="SAM" id="Phobius"/>
    </source>
</evidence>
<proteinExistence type="predicted"/>
<keyword evidence="1" id="KW-0472">Membrane</keyword>
<gene>
    <name evidence="2" type="ORF">SAMN06265368_1384</name>
</gene>
<reference evidence="2 3" key="1">
    <citation type="submission" date="2017-09" db="EMBL/GenBank/DDBJ databases">
        <authorList>
            <person name="Ehlers B."/>
            <person name="Leendertz F.H."/>
        </authorList>
    </citation>
    <scope>NUCLEOTIDE SEQUENCE [LARGE SCALE GENOMIC DNA]</scope>
    <source>
        <strain evidence="2 3">DSM 18289</strain>
    </source>
</reference>
<keyword evidence="1" id="KW-0812">Transmembrane</keyword>
<evidence type="ECO:0008006" key="4">
    <source>
        <dbReference type="Google" id="ProtNLM"/>
    </source>
</evidence>
<feature type="transmembrane region" description="Helical" evidence="1">
    <location>
        <begin position="7"/>
        <end position="25"/>
    </location>
</feature>
<evidence type="ECO:0000313" key="3">
    <source>
        <dbReference type="Proteomes" id="UP000219439"/>
    </source>
</evidence>
<organism evidence="2 3">
    <name type="scientific">Cohaesibacter gelatinilyticus</name>
    <dbReference type="NCBI Taxonomy" id="372072"/>
    <lineage>
        <taxon>Bacteria</taxon>
        <taxon>Pseudomonadati</taxon>
        <taxon>Pseudomonadota</taxon>
        <taxon>Alphaproteobacteria</taxon>
        <taxon>Hyphomicrobiales</taxon>
        <taxon>Cohaesibacteraceae</taxon>
    </lineage>
</organism>
<name>A0A285NK32_9HYPH</name>
<dbReference type="AlphaFoldDB" id="A0A285NK32"/>
<protein>
    <recommendedName>
        <fullName evidence="4">AsmA-like C-terminal region</fullName>
    </recommendedName>
</protein>
<sequence length="1102" mass="120400">MLKYASIALFVCVMVIGLVFVRIAISPMSISSVADRIESAASDLMAPGQILELEDAQVSLAEGGGLALRLTDVRLTEGSVSLFSAPRIDLEIDFLSLLKQKFIPSQIYVPQLEAQLVRDKLGRFIIAGQDPGGLSQTFGPPVRSQADYYDPDEPEFVSLIYGMRRAMRPLAEEDFDKRPPRILIRDTKLHFTDLLADKSRLLDNVAFSYKPKGDDDNDWRIDFAVDGRKGRIAFAMAEYKLDQTTDGIPGKSIEFRFADVSLADIWPRFSEKARRFKFSSPFYGAARMDFDGRESLIDMKIALDVGAGQLDFGDNDTALLDEANFRLDWEPENRVLALEFAQVLFGETGGQFKGVAVWPKDSAGEVKMVVEGQDITLDARDNPNPSKKLNEIFVKARIGRESGIMTVDRFAAIADEGKVEGSGSLALVDDVLTSGMAFDVSPMPYDLLSQMWPVNIAGGARRWVLENIESGHTTGGTIEATLTDKMFERTPDDRLELPDEAVNGVFGLKDVSLKPFGDLAPAKNISGTGIFTGRTFLASFTNGEFVSNSGHRLPISSGRFEIPDHAQRPATGVLVLETNGSAAALGAIVDHEPLSVLKTEKLKADKLRGKATARVKLSFPFKKNLKKEDVTYSAKVNLRQFSSALPVRGRRIEKANLAINTDGKRVDISGKGIIDGLQANIDVETSTDASVKLKSNVKLVMSERDRAKIGLDLGEWLQGPVSVAIKQNGSLKHRYDVEVDLSKSVLRLDEIGWIKKSGVKGKATFQVLTKGNLYEVSSLNISGQGFKATGEAKIHAKQGLKSLVIHNLSLSRGDRLSVRATQRKGKLLDIFVSGKLLDLRGKLVQGPLNSQGSSSKKSTSSYHLKAKIDRVIGMNGSVMSGLNARHSVSRGKDTEIFISAKLNGRSDFKVDTKKGTSPTFHISASDAGSFLRFMGAYDKLVGGRLIISAQIMNDRRKMAGSVFLKKFAIKGVERRNTSSGKIERADTSFDKLTMNFSDTDGVISISNGVVKGPALGATMYGTVNMRNKNLRLTGVYIPAYAVNNLFSRLPVIGRALGNRKNEGLLGITYKIKGNLKDPKVFVNPASVLAPGALRKIFEFGRN</sequence>
<keyword evidence="3" id="KW-1185">Reference proteome</keyword>
<dbReference type="Proteomes" id="UP000219439">
    <property type="component" value="Unassembled WGS sequence"/>
</dbReference>
<dbReference type="EMBL" id="OBEL01000001">
    <property type="protein sequence ID" value="SNZ08001.1"/>
    <property type="molecule type" value="Genomic_DNA"/>
</dbReference>
<keyword evidence="1" id="KW-1133">Transmembrane helix</keyword>
<accession>A0A285NK32</accession>